<sequence length="200" mass="23149">MNKEYLRTIYRKFSEFVAVASARELEYFVLDSKFTSSFNYRIKNMVEELKEEGKENIDASIMFNTKGEVALIDANILGSYIGYNYNVHIENYYKNASLNKIVKEVVNGSEKTQCDFIKVSYSVIYNTIDEIYSEVTCKKDVLDKYKEDYMITEYHGDNNVAVIVSILILEDICRYLGVADRLMLNCINSIVLKKKCSQNS</sequence>
<proteinExistence type="predicted"/>
<reference evidence="1 2" key="1">
    <citation type="journal article" date="2024" name="Int. J. Syst. Evol. Microbiol.">
        <title>Clostridium omnivorum sp. nov., isolated from anoxic soil under the treatment of reductive soil disinfestation.</title>
        <authorList>
            <person name="Ueki A."/>
            <person name="Tonouchi A."/>
            <person name="Kaku N."/>
            <person name="Honma S."/>
            <person name="Ueki K."/>
        </authorList>
    </citation>
    <scope>NUCLEOTIDE SEQUENCE [LARGE SCALE GENOMIC DNA]</scope>
    <source>
        <strain evidence="1 2">E14</strain>
    </source>
</reference>
<name>A0ABQ5N3E1_9CLOT</name>
<comment type="caution">
    <text evidence="1">The sequence shown here is derived from an EMBL/GenBank/DDBJ whole genome shotgun (WGS) entry which is preliminary data.</text>
</comment>
<evidence type="ECO:0000313" key="2">
    <source>
        <dbReference type="Proteomes" id="UP001208567"/>
    </source>
</evidence>
<organism evidence="1 2">
    <name type="scientific">Clostridium omnivorum</name>
    <dbReference type="NCBI Taxonomy" id="1604902"/>
    <lineage>
        <taxon>Bacteria</taxon>
        <taxon>Bacillati</taxon>
        <taxon>Bacillota</taxon>
        <taxon>Clostridia</taxon>
        <taxon>Eubacteriales</taxon>
        <taxon>Clostridiaceae</taxon>
        <taxon>Clostridium</taxon>
    </lineage>
</organism>
<gene>
    <name evidence="1" type="ORF">bsdE14_10860</name>
</gene>
<keyword evidence="2" id="KW-1185">Reference proteome</keyword>
<evidence type="ECO:0000313" key="1">
    <source>
        <dbReference type="EMBL" id="GLC29676.1"/>
    </source>
</evidence>
<accession>A0ABQ5N3E1</accession>
<dbReference type="Proteomes" id="UP001208567">
    <property type="component" value="Unassembled WGS sequence"/>
</dbReference>
<dbReference type="RefSeq" id="WP_264848965.1">
    <property type="nucleotide sequence ID" value="NZ_BRXR01000001.1"/>
</dbReference>
<dbReference type="EMBL" id="BRXR01000001">
    <property type="protein sequence ID" value="GLC29676.1"/>
    <property type="molecule type" value="Genomic_DNA"/>
</dbReference>
<protein>
    <submittedName>
        <fullName evidence="1">Uncharacterized protein</fullName>
    </submittedName>
</protein>